<name>A0A132B4P3_MOLSC</name>
<accession>A0A132B4P3</accession>
<reference evidence="1 2" key="1">
    <citation type="submission" date="2015-10" db="EMBL/GenBank/DDBJ databases">
        <title>Full genome of DAOMC 229536 Phialocephala scopiformis, a fungal endophyte of spruce producing the potent anti-insectan compound rugulosin.</title>
        <authorList>
            <consortium name="DOE Joint Genome Institute"/>
            <person name="Walker A.K."/>
            <person name="Frasz S.L."/>
            <person name="Seifert K.A."/>
            <person name="Miller J.D."/>
            <person name="Mondo S.J."/>
            <person name="Labutti K."/>
            <person name="Lipzen A."/>
            <person name="Dockter R."/>
            <person name="Kennedy M."/>
            <person name="Grigoriev I.V."/>
            <person name="Spatafora J.W."/>
        </authorList>
    </citation>
    <scope>NUCLEOTIDE SEQUENCE [LARGE SCALE GENOMIC DNA]</scope>
    <source>
        <strain evidence="1 2">CBS 120377</strain>
    </source>
</reference>
<dbReference type="InParanoid" id="A0A132B4P3"/>
<proteinExistence type="predicted"/>
<feature type="non-terminal residue" evidence="1">
    <location>
        <position position="139"/>
    </location>
</feature>
<dbReference type="OrthoDB" id="7464126at2759"/>
<sequence>MVVPPGYGVGDFIAVGQLAWKVYKACKGAPGEFQELSRELSSLHIILAELEDDAKTPTSLLNRRGASRKAELDARIEGVLDDLIRDIKSGKKEPSVVSAHEDTDEAAWTELERELIGDGITKQDIEKHKDDIKDSLKRL</sequence>
<protein>
    <submittedName>
        <fullName evidence="1">Uncharacterized protein</fullName>
    </submittedName>
</protein>
<gene>
    <name evidence="1" type="ORF">LY89DRAFT_602667</name>
</gene>
<keyword evidence="2" id="KW-1185">Reference proteome</keyword>
<dbReference type="RefSeq" id="XP_018061239.1">
    <property type="nucleotide sequence ID" value="XM_018210257.1"/>
</dbReference>
<evidence type="ECO:0000313" key="1">
    <source>
        <dbReference type="EMBL" id="KUJ06884.1"/>
    </source>
</evidence>
<dbReference type="KEGG" id="psco:LY89DRAFT_602667"/>
<dbReference type="GeneID" id="28819983"/>
<organism evidence="1 2">
    <name type="scientific">Mollisia scopiformis</name>
    <name type="common">Conifer needle endophyte fungus</name>
    <name type="synonym">Phialocephala scopiformis</name>
    <dbReference type="NCBI Taxonomy" id="149040"/>
    <lineage>
        <taxon>Eukaryota</taxon>
        <taxon>Fungi</taxon>
        <taxon>Dikarya</taxon>
        <taxon>Ascomycota</taxon>
        <taxon>Pezizomycotina</taxon>
        <taxon>Leotiomycetes</taxon>
        <taxon>Helotiales</taxon>
        <taxon>Mollisiaceae</taxon>
        <taxon>Mollisia</taxon>
    </lineage>
</organism>
<dbReference type="AlphaFoldDB" id="A0A132B4P3"/>
<dbReference type="EMBL" id="KQ947443">
    <property type="protein sequence ID" value="KUJ06884.1"/>
    <property type="molecule type" value="Genomic_DNA"/>
</dbReference>
<evidence type="ECO:0000313" key="2">
    <source>
        <dbReference type="Proteomes" id="UP000070700"/>
    </source>
</evidence>
<dbReference type="STRING" id="149040.A0A132B4P3"/>
<dbReference type="Proteomes" id="UP000070700">
    <property type="component" value="Unassembled WGS sequence"/>
</dbReference>